<proteinExistence type="predicted"/>
<dbReference type="EMBL" id="SRLO01013370">
    <property type="protein sequence ID" value="TNN25123.1"/>
    <property type="molecule type" value="Genomic_DNA"/>
</dbReference>
<dbReference type="AlphaFoldDB" id="A0A4Z2E8W3"/>
<gene>
    <name evidence="1" type="ORF">EYF80_064749</name>
</gene>
<reference evidence="1 2" key="1">
    <citation type="submission" date="2019-03" db="EMBL/GenBank/DDBJ databases">
        <title>First draft genome of Liparis tanakae, snailfish: a comprehensive survey of snailfish specific genes.</title>
        <authorList>
            <person name="Kim W."/>
            <person name="Song I."/>
            <person name="Jeong J.-H."/>
            <person name="Kim D."/>
            <person name="Kim S."/>
            <person name="Ryu S."/>
            <person name="Song J.Y."/>
            <person name="Lee S.K."/>
        </authorList>
    </citation>
    <scope>NUCLEOTIDE SEQUENCE [LARGE SCALE GENOMIC DNA]</scope>
    <source>
        <tissue evidence="1">Muscle</tissue>
    </source>
</reference>
<name>A0A4Z2E8W3_9TELE</name>
<sequence>MLGPAPSCCWRYKNPPYTRQLFLALVLADTTDPRACCLSLNPSPLTSDLRACCLSLNPSPLTLTACKYS</sequence>
<protein>
    <submittedName>
        <fullName evidence="1">Uncharacterized protein</fullName>
    </submittedName>
</protein>
<evidence type="ECO:0000313" key="1">
    <source>
        <dbReference type="EMBL" id="TNN25123.1"/>
    </source>
</evidence>
<organism evidence="1 2">
    <name type="scientific">Liparis tanakae</name>
    <name type="common">Tanaka's snailfish</name>
    <dbReference type="NCBI Taxonomy" id="230148"/>
    <lineage>
        <taxon>Eukaryota</taxon>
        <taxon>Metazoa</taxon>
        <taxon>Chordata</taxon>
        <taxon>Craniata</taxon>
        <taxon>Vertebrata</taxon>
        <taxon>Euteleostomi</taxon>
        <taxon>Actinopterygii</taxon>
        <taxon>Neopterygii</taxon>
        <taxon>Teleostei</taxon>
        <taxon>Neoteleostei</taxon>
        <taxon>Acanthomorphata</taxon>
        <taxon>Eupercaria</taxon>
        <taxon>Perciformes</taxon>
        <taxon>Cottioidei</taxon>
        <taxon>Cottales</taxon>
        <taxon>Liparidae</taxon>
        <taxon>Liparis</taxon>
    </lineage>
</organism>
<comment type="caution">
    <text evidence="1">The sequence shown here is derived from an EMBL/GenBank/DDBJ whole genome shotgun (WGS) entry which is preliminary data.</text>
</comment>
<dbReference type="Proteomes" id="UP000314294">
    <property type="component" value="Unassembled WGS sequence"/>
</dbReference>
<evidence type="ECO:0000313" key="2">
    <source>
        <dbReference type="Proteomes" id="UP000314294"/>
    </source>
</evidence>
<accession>A0A4Z2E8W3</accession>
<keyword evidence="2" id="KW-1185">Reference proteome</keyword>